<keyword evidence="5 7" id="KW-1133">Transmembrane helix</keyword>
<dbReference type="PANTHER" id="PTHR30487">
    <property type="entry name" value="TYPE 4 PREPILIN-LIKE PROTEINS LEADER PEPTIDE-PROCESSING ENZYME"/>
    <property type="match status" value="1"/>
</dbReference>
<dbReference type="GO" id="GO:0005886">
    <property type="term" value="C:plasma membrane"/>
    <property type="evidence" value="ECO:0007669"/>
    <property type="project" value="UniProtKB-SubCell"/>
</dbReference>
<comment type="subcellular location">
    <subcellularLocation>
        <location evidence="1">Cell membrane</location>
        <topology evidence="1">Multi-pass membrane protein</topology>
    </subcellularLocation>
</comment>
<feature type="domain" description="Prepilin type IV endopeptidase peptidase" evidence="8">
    <location>
        <begin position="108"/>
        <end position="224"/>
    </location>
</feature>
<comment type="similarity">
    <text evidence="2">Belongs to the peptidase A24 family.</text>
</comment>
<evidence type="ECO:0000259" key="8">
    <source>
        <dbReference type="Pfam" id="PF01478"/>
    </source>
</evidence>
<feature type="transmembrane region" description="Helical" evidence="7">
    <location>
        <begin position="81"/>
        <end position="101"/>
    </location>
</feature>
<organism evidence="10 11">
    <name type="scientific">Candidatus Synechococcus spongiarum 15L</name>
    <dbReference type="NCBI Taxonomy" id="1608419"/>
    <lineage>
        <taxon>Bacteria</taxon>
        <taxon>Bacillati</taxon>
        <taxon>Cyanobacteriota</taxon>
        <taxon>Cyanophyceae</taxon>
        <taxon>Synechococcales</taxon>
        <taxon>Synechococcaceae</taxon>
        <taxon>Synechococcus</taxon>
    </lineage>
</organism>
<evidence type="ECO:0008006" key="12">
    <source>
        <dbReference type="Google" id="ProtNLM"/>
    </source>
</evidence>
<feature type="domain" description="Prepilin peptidase A24 N-terminal" evidence="9">
    <location>
        <begin position="8"/>
        <end position="89"/>
    </location>
</feature>
<feature type="transmembrane region" description="Helical" evidence="7">
    <location>
        <begin position="133"/>
        <end position="151"/>
    </location>
</feature>
<keyword evidence="4 7" id="KW-0812">Transmembrane</keyword>
<keyword evidence="6 7" id="KW-0472">Membrane</keyword>
<evidence type="ECO:0000256" key="5">
    <source>
        <dbReference type="ARBA" id="ARBA00022989"/>
    </source>
</evidence>
<feature type="transmembrane region" description="Helical" evidence="7">
    <location>
        <begin position="108"/>
        <end position="127"/>
    </location>
</feature>
<dbReference type="PANTHER" id="PTHR30487:SF0">
    <property type="entry name" value="PREPILIN LEADER PEPTIDASE_N-METHYLTRANSFERASE-RELATED"/>
    <property type="match status" value="1"/>
</dbReference>
<dbReference type="Proteomes" id="UP000035037">
    <property type="component" value="Unassembled WGS sequence"/>
</dbReference>
<evidence type="ECO:0000256" key="1">
    <source>
        <dbReference type="ARBA" id="ARBA00004651"/>
    </source>
</evidence>
<proteinExistence type="inferred from homology"/>
<keyword evidence="3" id="KW-1003">Cell membrane</keyword>
<dbReference type="InterPro" id="IPR010627">
    <property type="entry name" value="Prepilin_pept_A24_N"/>
</dbReference>
<dbReference type="EMBL" id="JYFQ01000177">
    <property type="protein sequence ID" value="KKZ10530.1"/>
    <property type="molecule type" value="Genomic_DNA"/>
</dbReference>
<dbReference type="GO" id="GO:0004190">
    <property type="term" value="F:aspartic-type endopeptidase activity"/>
    <property type="evidence" value="ECO:0007669"/>
    <property type="project" value="InterPro"/>
</dbReference>
<dbReference type="GO" id="GO:0006465">
    <property type="term" value="P:signal peptide processing"/>
    <property type="evidence" value="ECO:0007669"/>
    <property type="project" value="TreeGrafter"/>
</dbReference>
<protein>
    <recommendedName>
        <fullName evidence="12">Prepilin peptidase</fullName>
    </recommendedName>
</protein>
<comment type="caution">
    <text evidence="10">The sequence shown here is derived from an EMBL/GenBank/DDBJ whole genome shotgun (WGS) entry which is preliminary data.</text>
</comment>
<feature type="transmembrane region" description="Helical" evidence="7">
    <location>
        <begin position="163"/>
        <end position="188"/>
    </location>
</feature>
<dbReference type="InterPro" id="IPR000045">
    <property type="entry name" value="Prepilin_IV_endopep_pep"/>
</dbReference>
<evidence type="ECO:0000313" key="10">
    <source>
        <dbReference type="EMBL" id="KKZ10530.1"/>
    </source>
</evidence>
<dbReference type="InterPro" id="IPR050882">
    <property type="entry name" value="Prepilin_peptidase/N-MTase"/>
</dbReference>
<dbReference type="Pfam" id="PF01478">
    <property type="entry name" value="Peptidase_A24"/>
    <property type="match status" value="1"/>
</dbReference>
<evidence type="ECO:0000256" key="6">
    <source>
        <dbReference type="ARBA" id="ARBA00023136"/>
    </source>
</evidence>
<evidence type="ECO:0000313" key="11">
    <source>
        <dbReference type="Proteomes" id="UP000035037"/>
    </source>
</evidence>
<feature type="transmembrane region" description="Helical" evidence="7">
    <location>
        <begin position="208"/>
        <end position="226"/>
    </location>
</feature>
<evidence type="ECO:0000256" key="3">
    <source>
        <dbReference type="ARBA" id="ARBA00022475"/>
    </source>
</evidence>
<evidence type="ECO:0000256" key="4">
    <source>
        <dbReference type="ARBA" id="ARBA00022692"/>
    </source>
</evidence>
<sequence>MESMVAAVLGACVGSFLGLAAWRLPRGESLTWPASHCPACGRTLAWRENLPLLGWLWLRGRCRTCSVPIPLRDWLTEGLTAGLWVAVVLLTTPATSGFAGVLRLLAGWLLISGLLLLLLLDLDGFWLPEPLCRWGLIVGLTTTALLAVATGTSPVTPLVHHSLAAALALLGFDLVGMLGTWCLGVPALGGGDGKLAAVLGAWLGGKGVMLALALAVFSGGLFGLLARLGGRLKPRQPFPFGPFLATAGGLVWLTPEPLQRQLLALLLPWLNTVGLALGN</sequence>
<dbReference type="AlphaFoldDB" id="A0A0G8ARX8"/>
<evidence type="ECO:0000256" key="7">
    <source>
        <dbReference type="SAM" id="Phobius"/>
    </source>
</evidence>
<gene>
    <name evidence="10" type="ORF">TQ37_08580</name>
</gene>
<accession>A0A0G8ARX8</accession>
<name>A0A0G8ARX8_9SYNE</name>
<reference evidence="10 11" key="2">
    <citation type="submission" date="2015-05" db="EMBL/GenBank/DDBJ databases">
        <title>Lifestyle Evolution in Cyanobacterial Symbionts of Sponges.</title>
        <authorList>
            <person name="Burgsdorf I."/>
            <person name="Slaby B.M."/>
            <person name="Handley K.M."/>
            <person name="Haber M."/>
            <person name="Blom J."/>
            <person name="Marshall C.W."/>
            <person name="Gilbert J.A."/>
            <person name="Hentschel U."/>
            <person name="Steindler L."/>
        </authorList>
    </citation>
    <scope>NUCLEOTIDE SEQUENCE [LARGE SCALE GENOMIC DNA]</scope>
    <source>
        <strain evidence="10">15L</strain>
    </source>
</reference>
<evidence type="ECO:0000259" key="9">
    <source>
        <dbReference type="Pfam" id="PF06750"/>
    </source>
</evidence>
<dbReference type="Pfam" id="PF06750">
    <property type="entry name" value="A24_N_bact"/>
    <property type="match status" value="1"/>
</dbReference>
<reference evidence="10 11" key="1">
    <citation type="submission" date="2015-02" db="EMBL/GenBank/DDBJ databases">
        <authorList>
            <person name="Slaby B."/>
            <person name="Hentschel U."/>
        </authorList>
    </citation>
    <scope>NUCLEOTIDE SEQUENCE [LARGE SCALE GENOMIC DNA]</scope>
    <source>
        <strain evidence="10">15L</strain>
    </source>
</reference>
<evidence type="ECO:0000256" key="2">
    <source>
        <dbReference type="ARBA" id="ARBA00005801"/>
    </source>
</evidence>
<dbReference type="PATRIC" id="fig|1608419.3.peg.900"/>